<evidence type="ECO:0000256" key="4">
    <source>
        <dbReference type="ARBA" id="ARBA00022989"/>
    </source>
</evidence>
<evidence type="ECO:0000313" key="7">
    <source>
        <dbReference type="EMBL" id="RSN77698.1"/>
    </source>
</evidence>
<sequence length="95" mass="10277">MDIQSIALSAGGPFLAGLAVGYAVKKLIKLALFLLGVYILLMYYLNSQGIVKLNFNPSAIAEELSMKLDLLVERASQNIIPVSSFLLGFIVGFKL</sequence>
<keyword evidence="4 6" id="KW-1133">Transmembrane helix</keyword>
<keyword evidence="9" id="KW-1185">Reference proteome</keyword>
<evidence type="ECO:0008006" key="11">
    <source>
        <dbReference type="Google" id="ProtNLM"/>
    </source>
</evidence>
<evidence type="ECO:0000256" key="2">
    <source>
        <dbReference type="ARBA" id="ARBA00009160"/>
    </source>
</evidence>
<reference evidence="8 10" key="2">
    <citation type="journal article" date="2019" name="Nat. Microbiol.">
        <title>Wide diversity of methane and short-chain alkane metabolisms in uncultured archaea.</title>
        <authorList>
            <person name="Borrel G."/>
            <person name="Adam P.S."/>
            <person name="McKay L.J."/>
            <person name="Chen L.X."/>
            <person name="Sierra-Garcia I.N."/>
            <person name="Sieber C.M."/>
            <person name="Letourneur Q."/>
            <person name="Ghozlane A."/>
            <person name="Andersen G.L."/>
            <person name="Li W.J."/>
            <person name="Hallam S.J."/>
            <person name="Muyzer G."/>
            <person name="de Oliveira V.M."/>
            <person name="Inskeep W.P."/>
            <person name="Banfield J.F."/>
            <person name="Gribaldo S."/>
        </authorList>
    </citation>
    <scope>NUCLEOTIDE SEQUENCE [LARGE SCALE GENOMIC DNA]</scope>
    <source>
        <strain evidence="8">NM4</strain>
    </source>
</reference>
<feature type="transmembrane region" description="Helical" evidence="6">
    <location>
        <begin position="75"/>
        <end position="93"/>
    </location>
</feature>
<dbReference type="Proteomes" id="UP000316217">
    <property type="component" value="Unassembled WGS sequence"/>
</dbReference>
<evidence type="ECO:0000313" key="10">
    <source>
        <dbReference type="Proteomes" id="UP000316217"/>
    </source>
</evidence>
<dbReference type="GO" id="GO:0016020">
    <property type="term" value="C:membrane"/>
    <property type="evidence" value="ECO:0007669"/>
    <property type="project" value="UniProtKB-SubCell"/>
</dbReference>
<dbReference type="RefSeq" id="WP_125670472.1">
    <property type="nucleotide sequence ID" value="NZ_RCOS01000030.1"/>
</dbReference>
<evidence type="ECO:0000256" key="3">
    <source>
        <dbReference type="ARBA" id="ARBA00022692"/>
    </source>
</evidence>
<keyword evidence="5 6" id="KW-0472">Membrane</keyword>
<evidence type="ECO:0000256" key="5">
    <source>
        <dbReference type="ARBA" id="ARBA00023136"/>
    </source>
</evidence>
<evidence type="ECO:0000256" key="1">
    <source>
        <dbReference type="ARBA" id="ARBA00004370"/>
    </source>
</evidence>
<dbReference type="EMBL" id="RXII01000035">
    <property type="protein sequence ID" value="RZN62782.1"/>
    <property type="molecule type" value="Genomic_DNA"/>
</dbReference>
<keyword evidence="3 6" id="KW-0812">Transmembrane</keyword>
<gene>
    <name evidence="7" type="ORF">D6D85_02440</name>
    <name evidence="8" type="ORF">EF810_01985</name>
</gene>
<protein>
    <recommendedName>
        <fullName evidence="11">FUN14 family protein</fullName>
    </recommendedName>
</protein>
<feature type="transmembrane region" description="Helical" evidence="6">
    <location>
        <begin position="30"/>
        <end position="46"/>
    </location>
</feature>
<dbReference type="Pfam" id="PF04930">
    <property type="entry name" value="FUN14"/>
    <property type="match status" value="1"/>
</dbReference>
<proteinExistence type="inferred from homology"/>
<evidence type="ECO:0000256" key="6">
    <source>
        <dbReference type="SAM" id="Phobius"/>
    </source>
</evidence>
<dbReference type="Proteomes" id="UP000277582">
    <property type="component" value="Unassembled WGS sequence"/>
</dbReference>
<organism evidence="7 9">
    <name type="scientific">Candidatus Methanodesulfokora washburnensis</name>
    <dbReference type="NCBI Taxonomy" id="2478471"/>
    <lineage>
        <taxon>Archaea</taxon>
        <taxon>Thermoproteota</taxon>
        <taxon>Candidatus Korarchaeia</taxon>
        <taxon>Candidatus Korarchaeia incertae sedis</taxon>
        <taxon>Candidatus Methanodesulfokora</taxon>
    </lineage>
</organism>
<reference evidence="7 9" key="1">
    <citation type="submission" date="2018-10" db="EMBL/GenBank/DDBJ databases">
        <title>Co-occurring genomic capacity for anaerobic methane metabolism and dissimilatory sulfite reduction discovered in the Korarchaeota.</title>
        <authorList>
            <person name="Mckay L.J."/>
            <person name="Dlakic M."/>
            <person name="Fields M.W."/>
            <person name="Delmont T.O."/>
            <person name="Eren A.M."/>
            <person name="Jay Z.J."/>
            <person name="Klingelsmith K.B."/>
            <person name="Rusch D.B."/>
            <person name="Inskeep W.P."/>
        </authorList>
    </citation>
    <scope>NUCLEOTIDE SEQUENCE [LARGE SCALE GENOMIC DNA]</scope>
    <source>
        <strain evidence="7 9">MDKW</strain>
    </source>
</reference>
<evidence type="ECO:0000313" key="8">
    <source>
        <dbReference type="EMBL" id="RZN62782.1"/>
    </source>
</evidence>
<comment type="similarity">
    <text evidence="2">Belongs to the FUN14 family.</text>
</comment>
<name>A0A3R9QZZ8_9CREN</name>
<comment type="caution">
    <text evidence="7">The sequence shown here is derived from an EMBL/GenBank/DDBJ whole genome shotgun (WGS) entry which is preliminary data.</text>
</comment>
<comment type="subcellular location">
    <subcellularLocation>
        <location evidence="1">Membrane</location>
    </subcellularLocation>
</comment>
<accession>A0A3R9QZZ8</accession>
<feature type="transmembrane region" description="Helical" evidence="6">
    <location>
        <begin position="6"/>
        <end position="23"/>
    </location>
</feature>
<dbReference type="InterPro" id="IPR007014">
    <property type="entry name" value="FUN14"/>
</dbReference>
<dbReference type="AlphaFoldDB" id="A0A3R9QZZ8"/>
<dbReference type="EMBL" id="RCOS01000030">
    <property type="protein sequence ID" value="RSN77698.1"/>
    <property type="molecule type" value="Genomic_DNA"/>
</dbReference>
<evidence type="ECO:0000313" key="9">
    <source>
        <dbReference type="Proteomes" id="UP000277582"/>
    </source>
</evidence>